<proteinExistence type="predicted"/>
<gene>
    <name evidence="2" type="ORF">METZ01_LOCUS382888</name>
</gene>
<dbReference type="Pfam" id="PF13409">
    <property type="entry name" value="GST_N_2"/>
    <property type="match status" value="1"/>
</dbReference>
<evidence type="ECO:0000313" key="2">
    <source>
        <dbReference type="EMBL" id="SVD30034.1"/>
    </source>
</evidence>
<dbReference type="InterPro" id="IPR036249">
    <property type="entry name" value="Thioredoxin-like_sf"/>
</dbReference>
<dbReference type="GO" id="GO:0006749">
    <property type="term" value="P:glutathione metabolic process"/>
    <property type="evidence" value="ECO:0007669"/>
    <property type="project" value="TreeGrafter"/>
</dbReference>
<dbReference type="GO" id="GO:0006559">
    <property type="term" value="P:L-phenylalanine catabolic process"/>
    <property type="evidence" value="ECO:0007669"/>
    <property type="project" value="TreeGrafter"/>
</dbReference>
<sequence>MKLYYTDWSPYVRKVRIAAIERGLHSSIELVPATIGFAEGTLKTTNSELTTLNPSGRIPTLITDEENVIFDSTVIIHFLDGIGDVNPIIPSDYDKRIKALRLNALVDEVIDAMRHLSFEGRRPKEFRLPDYIDALNAKVLRGLSILEDESSEFESPSGDIDIGIISVGCLMQSIKIRHANSIFNRERKNLDSWADELFLRESMEKTKPPLT</sequence>
<dbReference type="GO" id="GO:0004364">
    <property type="term" value="F:glutathione transferase activity"/>
    <property type="evidence" value="ECO:0007669"/>
    <property type="project" value="TreeGrafter"/>
</dbReference>
<dbReference type="Gene3D" id="1.20.1050.10">
    <property type="match status" value="1"/>
</dbReference>
<dbReference type="PANTHER" id="PTHR42673">
    <property type="entry name" value="MALEYLACETOACETATE ISOMERASE"/>
    <property type="match status" value="1"/>
</dbReference>
<dbReference type="GO" id="GO:0016034">
    <property type="term" value="F:maleylacetoacetate isomerase activity"/>
    <property type="evidence" value="ECO:0007669"/>
    <property type="project" value="TreeGrafter"/>
</dbReference>
<dbReference type="SUPFAM" id="SSF52833">
    <property type="entry name" value="Thioredoxin-like"/>
    <property type="match status" value="1"/>
</dbReference>
<feature type="domain" description="GST N-terminal" evidence="1">
    <location>
        <begin position="1"/>
        <end position="87"/>
    </location>
</feature>
<dbReference type="InterPro" id="IPR004045">
    <property type="entry name" value="Glutathione_S-Trfase_N"/>
</dbReference>
<reference evidence="2" key="1">
    <citation type="submission" date="2018-05" db="EMBL/GenBank/DDBJ databases">
        <authorList>
            <person name="Lanie J.A."/>
            <person name="Ng W.-L."/>
            <person name="Kazmierczak K.M."/>
            <person name="Andrzejewski T.M."/>
            <person name="Davidsen T.M."/>
            <person name="Wayne K.J."/>
            <person name="Tettelin H."/>
            <person name="Glass J.I."/>
            <person name="Rusch D."/>
            <person name="Podicherti R."/>
            <person name="Tsui H.-C.T."/>
            <person name="Winkler M.E."/>
        </authorList>
    </citation>
    <scope>NUCLEOTIDE SEQUENCE</scope>
</reference>
<name>A0A382U6V2_9ZZZZ</name>
<organism evidence="2">
    <name type="scientific">marine metagenome</name>
    <dbReference type="NCBI Taxonomy" id="408172"/>
    <lineage>
        <taxon>unclassified sequences</taxon>
        <taxon>metagenomes</taxon>
        <taxon>ecological metagenomes</taxon>
    </lineage>
</organism>
<dbReference type="AlphaFoldDB" id="A0A382U6V2"/>
<dbReference type="PANTHER" id="PTHR42673:SF4">
    <property type="entry name" value="MALEYLACETOACETATE ISOMERASE"/>
    <property type="match status" value="1"/>
</dbReference>
<accession>A0A382U6V2</accession>
<dbReference type="EMBL" id="UINC01141977">
    <property type="protein sequence ID" value="SVD30034.1"/>
    <property type="molecule type" value="Genomic_DNA"/>
</dbReference>
<protein>
    <recommendedName>
        <fullName evidence="1">GST N-terminal domain-containing protein</fullName>
    </recommendedName>
</protein>
<evidence type="ECO:0000259" key="1">
    <source>
        <dbReference type="PROSITE" id="PS50404"/>
    </source>
</evidence>
<dbReference type="Gene3D" id="3.40.30.10">
    <property type="entry name" value="Glutaredoxin"/>
    <property type="match status" value="1"/>
</dbReference>
<dbReference type="PROSITE" id="PS50404">
    <property type="entry name" value="GST_NTER"/>
    <property type="match status" value="1"/>
</dbReference>